<accession>A0A8S4FX22</accession>
<gene>
    <name evidence="2" type="ORF">PLXY2_LOCUS10319</name>
</gene>
<feature type="domain" description="Reverse transcriptase" evidence="1">
    <location>
        <begin position="177"/>
        <end position="271"/>
    </location>
</feature>
<keyword evidence="3" id="KW-1185">Reference proteome</keyword>
<name>A0A8S4FX22_PLUXY</name>
<protein>
    <submittedName>
        <fullName evidence="2">(diamondback moth) hypothetical protein</fullName>
    </submittedName>
</protein>
<evidence type="ECO:0000259" key="1">
    <source>
        <dbReference type="Pfam" id="PF00078"/>
    </source>
</evidence>
<dbReference type="AlphaFoldDB" id="A0A8S4FX22"/>
<dbReference type="EMBL" id="CAJHNJ030000045">
    <property type="protein sequence ID" value="CAG9131616.1"/>
    <property type="molecule type" value="Genomic_DNA"/>
</dbReference>
<evidence type="ECO:0000313" key="3">
    <source>
        <dbReference type="Proteomes" id="UP000653454"/>
    </source>
</evidence>
<dbReference type="CDD" id="cd01650">
    <property type="entry name" value="RT_nLTR_like"/>
    <property type="match status" value="1"/>
</dbReference>
<evidence type="ECO:0000313" key="2">
    <source>
        <dbReference type="EMBL" id="CAG9131616.1"/>
    </source>
</evidence>
<sequence>MVSIEMQLPRSSPLPRSITKINYEALEKNLLDINWDPFYQIEDPNTACDTPSSALNLVNDYFTSVGSTLANDILTSSNLTEKQLTSRIEITPRLNSFSLFLTPTDTVETSKFIMSLKSDGSPGWDELPPKLFKNLKHIIAEPIAHIINLSISSGIVPELLKLSEVCPIYKDGDTTDPCNYRPISLLTVTAKILEKVINHRLTKYLESNKQLAENQFGFRAKRSTEDAVTLLTDSIASSLDKGERCIGVFLDLKKAFDTVSIPLLLKKLEALGGSVLGPTLFLAYINDICRMEAVSAQVLAFADDTALLFRGDTWENVKAKAEEGLMQSSIAVFLWTGYKGTDYYKQYVIGSYDVASLFEIGIYATGLGINLPVSAYNVYQSYKLRTGKMRSFLEAIRPLWALLSIFSLCSLWAHQSPRRVVQRDPRAVFLLVGTLFSNVACLKTKVFEQCVLPVMTYGAETWSLT</sequence>
<dbReference type="InterPro" id="IPR000477">
    <property type="entry name" value="RT_dom"/>
</dbReference>
<dbReference type="Pfam" id="PF00078">
    <property type="entry name" value="RVT_1"/>
    <property type="match status" value="1"/>
</dbReference>
<dbReference type="PANTHER" id="PTHR19446">
    <property type="entry name" value="REVERSE TRANSCRIPTASES"/>
    <property type="match status" value="1"/>
</dbReference>
<comment type="caution">
    <text evidence="2">The sequence shown here is derived from an EMBL/GenBank/DDBJ whole genome shotgun (WGS) entry which is preliminary data.</text>
</comment>
<dbReference type="SUPFAM" id="SSF56672">
    <property type="entry name" value="DNA/RNA polymerases"/>
    <property type="match status" value="1"/>
</dbReference>
<dbReference type="Proteomes" id="UP000653454">
    <property type="component" value="Unassembled WGS sequence"/>
</dbReference>
<dbReference type="GO" id="GO:0071897">
    <property type="term" value="P:DNA biosynthetic process"/>
    <property type="evidence" value="ECO:0007669"/>
    <property type="project" value="UniProtKB-ARBA"/>
</dbReference>
<proteinExistence type="predicted"/>
<reference evidence="2" key="1">
    <citation type="submission" date="2020-11" db="EMBL/GenBank/DDBJ databases">
        <authorList>
            <person name="Whiteford S."/>
        </authorList>
    </citation>
    <scope>NUCLEOTIDE SEQUENCE</scope>
</reference>
<dbReference type="InterPro" id="IPR043502">
    <property type="entry name" value="DNA/RNA_pol_sf"/>
</dbReference>
<organism evidence="2 3">
    <name type="scientific">Plutella xylostella</name>
    <name type="common">Diamondback moth</name>
    <name type="synonym">Plutella maculipennis</name>
    <dbReference type="NCBI Taxonomy" id="51655"/>
    <lineage>
        <taxon>Eukaryota</taxon>
        <taxon>Metazoa</taxon>
        <taxon>Ecdysozoa</taxon>
        <taxon>Arthropoda</taxon>
        <taxon>Hexapoda</taxon>
        <taxon>Insecta</taxon>
        <taxon>Pterygota</taxon>
        <taxon>Neoptera</taxon>
        <taxon>Endopterygota</taxon>
        <taxon>Lepidoptera</taxon>
        <taxon>Glossata</taxon>
        <taxon>Ditrysia</taxon>
        <taxon>Yponomeutoidea</taxon>
        <taxon>Plutellidae</taxon>
        <taxon>Plutella</taxon>
    </lineage>
</organism>